<dbReference type="AlphaFoldDB" id="A0A1I0GCF2"/>
<reference evidence="1 2" key="1">
    <citation type="submission" date="2016-10" db="EMBL/GenBank/DDBJ databases">
        <authorList>
            <person name="de Groot N.N."/>
        </authorList>
    </citation>
    <scope>NUCLEOTIDE SEQUENCE [LARGE SCALE GENOMIC DNA]</scope>
    <source>
        <strain evidence="1 2">DSM 17862</strain>
    </source>
</reference>
<dbReference type="RefSeq" id="WP_090735202.1">
    <property type="nucleotide sequence ID" value="NZ_FOHO01000008.1"/>
</dbReference>
<dbReference type="OrthoDB" id="9772295at2"/>
<organism evidence="1 2">
    <name type="scientific">Paracoccus homiensis</name>
    <dbReference type="NCBI Taxonomy" id="364199"/>
    <lineage>
        <taxon>Bacteria</taxon>
        <taxon>Pseudomonadati</taxon>
        <taxon>Pseudomonadota</taxon>
        <taxon>Alphaproteobacteria</taxon>
        <taxon>Rhodobacterales</taxon>
        <taxon>Paracoccaceae</taxon>
        <taxon>Paracoccus</taxon>
    </lineage>
</organism>
<evidence type="ECO:0000313" key="2">
    <source>
        <dbReference type="Proteomes" id="UP000199180"/>
    </source>
</evidence>
<dbReference type="Proteomes" id="UP000199180">
    <property type="component" value="Unassembled WGS sequence"/>
</dbReference>
<accession>A0A1I0GCF2</accession>
<name>A0A1I0GCF2_9RHOB</name>
<dbReference type="EMBL" id="FOHO01000008">
    <property type="protein sequence ID" value="SET68679.1"/>
    <property type="molecule type" value="Genomic_DNA"/>
</dbReference>
<proteinExistence type="predicted"/>
<gene>
    <name evidence="1" type="ORF">SAMN04489858_10869</name>
</gene>
<keyword evidence="2" id="KW-1185">Reference proteome</keyword>
<protein>
    <submittedName>
        <fullName evidence="1">Uncharacterized conserved protein, DUF1800 family</fullName>
    </submittedName>
</protein>
<sequence>MVLDPEIAMIRLGYGLSPDSPQAVDADLLLASVATARPDADAIRMADIDARRQVENDLAAAARKPGSDKPTQRKSARMRRETIWMAQHAFQVRVARAVADPVGFGERLVQFWSDHFTVAGGNRFQSLIAAAHVDEAIRPHLGGRFSDLMFAAETHPRMLTYLNQSGSVGPNSAIARRRKDDDLGLNENLAREMIELHSLGVGGDYTQRDVRQLARLLTGLSYRAGQDRAFRPAMAEPGADTVLGVTYGGNGQASLNDIRAVIDDLAMHPDTARHLARKLAVHFVSDDPPADLIDRLAQTYRQADGDLSVVYVALAEAPELAAGFRQKARQPFDFVVAALRALGMRGGDLRQLDRRDSNGRLLRPLQTMGQRWAMPRGPDGWPESAESWITPQGLAARIDWSMRHPAKLLGDLPDPRDFLRTALGSTASQSLQWAVPKAESPREGVAIVLASADFNRR</sequence>
<dbReference type="InterPro" id="IPR014917">
    <property type="entry name" value="DUF1800"/>
</dbReference>
<dbReference type="Pfam" id="PF08811">
    <property type="entry name" value="DUF1800"/>
    <property type="match status" value="1"/>
</dbReference>
<evidence type="ECO:0000313" key="1">
    <source>
        <dbReference type="EMBL" id="SET68679.1"/>
    </source>
</evidence>
<dbReference type="STRING" id="364199.SAMN04489858_10869"/>